<dbReference type="PANTHER" id="PTHR22917">
    <property type="entry name" value="HEMOPEXIN DOMAIN-CONTAINING PROTEIN"/>
    <property type="match status" value="1"/>
</dbReference>
<evidence type="ECO:0000256" key="1">
    <source>
        <dbReference type="SAM" id="MobiDB-lite"/>
    </source>
</evidence>
<feature type="compositionally biased region" description="Low complexity" evidence="1">
    <location>
        <begin position="54"/>
        <end position="75"/>
    </location>
</feature>
<dbReference type="VEuPathDB" id="VectorBase:LOC119179348"/>
<proteinExistence type="predicted"/>
<feature type="region of interest" description="Disordered" evidence="1">
    <location>
        <begin position="1"/>
        <end position="26"/>
    </location>
</feature>
<dbReference type="PANTHER" id="PTHR22917:SF6">
    <property type="entry name" value="EG:8D8.2 PROTEIN-RELATED"/>
    <property type="match status" value="1"/>
</dbReference>
<organism evidence="2 3">
    <name type="scientific">Rhipicephalus microplus</name>
    <name type="common">Cattle tick</name>
    <name type="synonym">Boophilus microplus</name>
    <dbReference type="NCBI Taxonomy" id="6941"/>
    <lineage>
        <taxon>Eukaryota</taxon>
        <taxon>Metazoa</taxon>
        <taxon>Ecdysozoa</taxon>
        <taxon>Arthropoda</taxon>
        <taxon>Chelicerata</taxon>
        <taxon>Arachnida</taxon>
        <taxon>Acari</taxon>
        <taxon>Parasitiformes</taxon>
        <taxon>Ixodida</taxon>
        <taxon>Ixodoidea</taxon>
        <taxon>Ixodidae</taxon>
        <taxon>Rhipicephalinae</taxon>
        <taxon>Rhipicephalus</taxon>
        <taxon>Boophilus</taxon>
    </lineage>
</organism>
<feature type="region of interest" description="Disordered" evidence="1">
    <location>
        <begin position="93"/>
        <end position="123"/>
    </location>
</feature>
<reference evidence="2" key="1">
    <citation type="journal article" date="2020" name="Cell">
        <title>Large-Scale Comparative Analyses of Tick Genomes Elucidate Their Genetic Diversity and Vector Capacities.</title>
        <authorList>
            <consortium name="Tick Genome and Microbiome Consortium (TIGMIC)"/>
            <person name="Jia N."/>
            <person name="Wang J."/>
            <person name="Shi W."/>
            <person name="Du L."/>
            <person name="Sun Y."/>
            <person name="Zhan W."/>
            <person name="Jiang J.F."/>
            <person name="Wang Q."/>
            <person name="Zhang B."/>
            <person name="Ji P."/>
            <person name="Bell-Sakyi L."/>
            <person name="Cui X.M."/>
            <person name="Yuan T.T."/>
            <person name="Jiang B.G."/>
            <person name="Yang W.F."/>
            <person name="Lam T.T."/>
            <person name="Chang Q.C."/>
            <person name="Ding S.J."/>
            <person name="Wang X.J."/>
            <person name="Zhu J.G."/>
            <person name="Ruan X.D."/>
            <person name="Zhao L."/>
            <person name="Wei J.T."/>
            <person name="Ye R.Z."/>
            <person name="Que T.C."/>
            <person name="Du C.H."/>
            <person name="Zhou Y.H."/>
            <person name="Cheng J.X."/>
            <person name="Dai P.F."/>
            <person name="Guo W.B."/>
            <person name="Han X.H."/>
            <person name="Huang E.J."/>
            <person name="Li L.F."/>
            <person name="Wei W."/>
            <person name="Gao Y.C."/>
            <person name="Liu J.Z."/>
            <person name="Shao H.Z."/>
            <person name="Wang X."/>
            <person name="Wang C.C."/>
            <person name="Yang T.C."/>
            <person name="Huo Q.B."/>
            <person name="Li W."/>
            <person name="Chen H.Y."/>
            <person name="Chen S.E."/>
            <person name="Zhou L.G."/>
            <person name="Ni X.B."/>
            <person name="Tian J.H."/>
            <person name="Sheng Y."/>
            <person name="Liu T."/>
            <person name="Pan Y.S."/>
            <person name="Xia L.Y."/>
            <person name="Li J."/>
            <person name="Zhao F."/>
            <person name="Cao W.C."/>
        </authorList>
    </citation>
    <scope>NUCLEOTIDE SEQUENCE</scope>
    <source>
        <strain evidence="2">Rmic-2018</strain>
    </source>
</reference>
<protein>
    <submittedName>
        <fullName evidence="2">Uncharacterized protein</fullName>
    </submittedName>
</protein>
<sequence>MPKATTTKATTTMTVSTTTRSKTTTTSTIRKTTADPVMITTLEITTATPKRNPTTKASTTTPKSTATSSQTTTTRCTTTMPAATTMPKANTTKATTTMPVSTTTRSKTTTTSHTATSSKTTKTLETTTQTTTTVKMTTTVKSNSTASLTIRTTTQKTTTPVDIKTKSTSEPFHIVNLQPLLCTIGSGNFTTQMFPHDGLCDYIFYDSIYKRGIKTFHTPDMLFFIEKRREYSRTTFGIGFTYEHTAHVSSMISQSKNPDSPFILGFFWKERIYHFGVLDTPTVGVRDTPWKGSKAANVKNALDLLRIISDFSDYQRLRGRLCLMVLAAGVPNDAWAEFYAARFSPLWPFIFISVGHYDKGDNTFTDCHVMPPTVLSRPAEVAAENSSYEYDLTSAAAGFDRLVIAGDSSIRATSVTMKGRWTVLEEGEQAQFLATCVHDPSAESFGEVAKAWNLYSTAYIKRQDFETIPFLQVCEDPSFEPMSRNSQLYGTLTYNISHVFAFDDEAAFQQKTSAAAGFDRLVIAGDSSIRATSVTMKGRWTVLEEGERAQFLATCVHDPSAESFGEVAKAWNLYSAAYIKRQDFETIPFLQVCEDPSFEPMSRNSQLYGTLTYNTSHVFAFDDEAAFQQKLCRLKADRSSQYFGIAVFDLEYEDFSNACDPANSHGAFARLKALRRIIDFFKTNFKKPSDRAACLNLTR</sequence>
<dbReference type="EMBL" id="JABSTU010000002">
    <property type="protein sequence ID" value="KAH8037990.1"/>
    <property type="molecule type" value="Genomic_DNA"/>
</dbReference>
<reference evidence="2" key="2">
    <citation type="submission" date="2021-09" db="EMBL/GenBank/DDBJ databases">
        <authorList>
            <person name="Jia N."/>
            <person name="Wang J."/>
            <person name="Shi W."/>
            <person name="Du L."/>
            <person name="Sun Y."/>
            <person name="Zhan W."/>
            <person name="Jiang J."/>
            <person name="Wang Q."/>
            <person name="Zhang B."/>
            <person name="Ji P."/>
            <person name="Sakyi L.B."/>
            <person name="Cui X."/>
            <person name="Yuan T."/>
            <person name="Jiang B."/>
            <person name="Yang W."/>
            <person name="Lam T.T.-Y."/>
            <person name="Chang Q."/>
            <person name="Ding S."/>
            <person name="Wang X."/>
            <person name="Zhu J."/>
            <person name="Ruan X."/>
            <person name="Zhao L."/>
            <person name="Wei J."/>
            <person name="Que T."/>
            <person name="Du C."/>
            <person name="Cheng J."/>
            <person name="Dai P."/>
            <person name="Han X."/>
            <person name="Huang E."/>
            <person name="Gao Y."/>
            <person name="Liu J."/>
            <person name="Shao H."/>
            <person name="Ye R."/>
            <person name="Li L."/>
            <person name="Wei W."/>
            <person name="Wang X."/>
            <person name="Wang C."/>
            <person name="Huo Q."/>
            <person name="Li W."/>
            <person name="Guo W."/>
            <person name="Chen H."/>
            <person name="Chen S."/>
            <person name="Zhou L."/>
            <person name="Zhou L."/>
            <person name="Ni X."/>
            <person name="Tian J."/>
            <person name="Zhou Y."/>
            <person name="Sheng Y."/>
            <person name="Liu T."/>
            <person name="Pan Y."/>
            <person name="Xia L."/>
            <person name="Li J."/>
            <person name="Zhao F."/>
            <person name="Cao W."/>
        </authorList>
    </citation>
    <scope>NUCLEOTIDE SEQUENCE</scope>
    <source>
        <strain evidence="2">Rmic-2018</strain>
        <tissue evidence="2">Larvae</tissue>
    </source>
</reference>
<dbReference type="InterPro" id="IPR051298">
    <property type="entry name" value="Heme_transport/Cell_adhesion"/>
</dbReference>
<gene>
    <name evidence="2" type="ORF">HPB51_020510</name>
</gene>
<evidence type="ECO:0000313" key="3">
    <source>
        <dbReference type="Proteomes" id="UP000821866"/>
    </source>
</evidence>
<feature type="region of interest" description="Disordered" evidence="1">
    <location>
        <begin position="47"/>
        <end position="75"/>
    </location>
</feature>
<keyword evidence="3" id="KW-1185">Reference proteome</keyword>
<dbReference type="AlphaFoldDB" id="A0A9J6EUF5"/>
<accession>A0A9J6EUF5</accession>
<evidence type="ECO:0000313" key="2">
    <source>
        <dbReference type="EMBL" id="KAH8037990.1"/>
    </source>
</evidence>
<name>A0A9J6EUF5_RHIMP</name>
<comment type="caution">
    <text evidence="2">The sequence shown here is derived from an EMBL/GenBank/DDBJ whole genome shotgun (WGS) entry which is preliminary data.</text>
</comment>
<dbReference type="Proteomes" id="UP000821866">
    <property type="component" value="Chromosome 10"/>
</dbReference>